<organism evidence="2 3">
    <name type="scientific">Gemmata palustris</name>
    <dbReference type="NCBI Taxonomy" id="2822762"/>
    <lineage>
        <taxon>Bacteria</taxon>
        <taxon>Pseudomonadati</taxon>
        <taxon>Planctomycetota</taxon>
        <taxon>Planctomycetia</taxon>
        <taxon>Gemmatales</taxon>
        <taxon>Gemmataceae</taxon>
        <taxon>Gemmata</taxon>
    </lineage>
</organism>
<comment type="caution">
    <text evidence="2">The sequence shown here is derived from an EMBL/GenBank/DDBJ whole genome shotgun (WGS) entry which is preliminary data.</text>
</comment>
<dbReference type="Proteomes" id="UP000676565">
    <property type="component" value="Unassembled WGS sequence"/>
</dbReference>
<dbReference type="EMBL" id="JAGKQQ010000001">
    <property type="protein sequence ID" value="MBP3956452.1"/>
    <property type="molecule type" value="Genomic_DNA"/>
</dbReference>
<evidence type="ECO:0000313" key="2">
    <source>
        <dbReference type="EMBL" id="MBP3956452.1"/>
    </source>
</evidence>
<feature type="region of interest" description="Disordered" evidence="1">
    <location>
        <begin position="1"/>
        <end position="22"/>
    </location>
</feature>
<keyword evidence="3" id="KW-1185">Reference proteome</keyword>
<proteinExistence type="predicted"/>
<sequence length="148" mass="16233">MPTKPKTVIKAKKPTKTKARPKTGTIGWKPASDPGDYIVHITCPLCGRAGECFIFDNVSSPIIKYGCDNCERLFTAATPPSSIHGREPGQDKWDRVVKPVVEGIFGAVVESLDKSAEYYERTYGKNDYSYGFASGIRMAASLIRNAKV</sequence>
<reference evidence="2 3" key="1">
    <citation type="submission" date="2021-04" db="EMBL/GenBank/DDBJ databases">
        <authorList>
            <person name="Ivanova A."/>
        </authorList>
    </citation>
    <scope>NUCLEOTIDE SEQUENCE [LARGE SCALE GENOMIC DNA]</scope>
    <source>
        <strain evidence="2 3">G18</strain>
    </source>
</reference>
<accession>A0ABS5BRT6</accession>
<evidence type="ECO:0000313" key="3">
    <source>
        <dbReference type="Proteomes" id="UP000676565"/>
    </source>
</evidence>
<name>A0ABS5BRT6_9BACT</name>
<evidence type="ECO:0000256" key="1">
    <source>
        <dbReference type="SAM" id="MobiDB-lite"/>
    </source>
</evidence>
<dbReference type="RefSeq" id="WP_210654579.1">
    <property type="nucleotide sequence ID" value="NZ_JAGKQQ010000001.1"/>
</dbReference>
<gene>
    <name evidence="2" type="ORF">J8F10_14320</name>
</gene>
<feature type="compositionally biased region" description="Basic residues" evidence="1">
    <location>
        <begin position="7"/>
        <end position="21"/>
    </location>
</feature>
<protein>
    <submittedName>
        <fullName evidence="2">Uncharacterized protein</fullName>
    </submittedName>
</protein>